<feature type="compositionally biased region" description="Low complexity" evidence="1">
    <location>
        <begin position="77"/>
        <end position="129"/>
    </location>
</feature>
<feature type="chain" id="PRO_5046557906" description="Excalibur calcium-binding protein" evidence="3">
    <location>
        <begin position="31"/>
        <end position="176"/>
    </location>
</feature>
<comment type="caution">
    <text evidence="4">The sequence shown here is derived from an EMBL/GenBank/DDBJ whole genome shotgun (WGS) entry which is preliminary data.</text>
</comment>
<dbReference type="RefSeq" id="WP_381607356.1">
    <property type="nucleotide sequence ID" value="NZ_JBHTEB010000001.1"/>
</dbReference>
<evidence type="ECO:0008006" key="6">
    <source>
        <dbReference type="Google" id="ProtNLM"/>
    </source>
</evidence>
<evidence type="ECO:0000313" key="5">
    <source>
        <dbReference type="Proteomes" id="UP001597023"/>
    </source>
</evidence>
<keyword evidence="5" id="KW-1185">Reference proteome</keyword>
<reference evidence="5" key="1">
    <citation type="journal article" date="2019" name="Int. J. Syst. Evol. Microbiol.">
        <title>The Global Catalogue of Microorganisms (GCM) 10K type strain sequencing project: providing services to taxonomists for standard genome sequencing and annotation.</title>
        <authorList>
            <consortium name="The Broad Institute Genomics Platform"/>
            <consortium name="The Broad Institute Genome Sequencing Center for Infectious Disease"/>
            <person name="Wu L."/>
            <person name="Ma J."/>
        </authorList>
    </citation>
    <scope>NUCLEOTIDE SEQUENCE [LARGE SCALE GENOMIC DNA]</scope>
    <source>
        <strain evidence="5">CGMCC 4.7400</strain>
    </source>
</reference>
<evidence type="ECO:0000313" key="4">
    <source>
        <dbReference type="EMBL" id="MFD0314864.1"/>
    </source>
</evidence>
<feature type="compositionally biased region" description="Basic and acidic residues" evidence="1">
    <location>
        <begin position="50"/>
        <end position="62"/>
    </location>
</feature>
<feature type="region of interest" description="Disordered" evidence="1">
    <location>
        <begin position="49"/>
        <end position="136"/>
    </location>
</feature>
<organism evidence="4 5">
    <name type="scientific">Streptomyces flavalbus</name>
    <dbReference type="NCBI Taxonomy" id="2665155"/>
    <lineage>
        <taxon>Bacteria</taxon>
        <taxon>Bacillati</taxon>
        <taxon>Actinomycetota</taxon>
        <taxon>Actinomycetes</taxon>
        <taxon>Kitasatosporales</taxon>
        <taxon>Streptomycetaceae</taxon>
        <taxon>Streptomyces</taxon>
    </lineage>
</organism>
<proteinExistence type="predicted"/>
<keyword evidence="2" id="KW-0812">Transmembrane</keyword>
<name>A0ABW2WBD6_9ACTN</name>
<accession>A0ABW2WBD6</accession>
<sequence length="176" mass="17615">MRTRRRVRVALTAAVTVLATAGPAVGGAHAQPGDLDCRDFAFQEDAQAELARDPSDPNRLDEDQGPDDGVACEVLPRRATARTTVPPTTSSTARPKATATATATPTATAPPAATSPAAPAPATSVPTRGVEGGLGGGSGPSRLELALGAGLTVSAVALTVGYLALRRRRTVAGGQG</sequence>
<evidence type="ECO:0000256" key="2">
    <source>
        <dbReference type="SAM" id="Phobius"/>
    </source>
</evidence>
<protein>
    <recommendedName>
        <fullName evidence="6">Excalibur calcium-binding protein</fullName>
    </recommendedName>
</protein>
<dbReference type="Proteomes" id="UP001597023">
    <property type="component" value="Unassembled WGS sequence"/>
</dbReference>
<dbReference type="EMBL" id="JBHTEB010000001">
    <property type="protein sequence ID" value="MFD0314864.1"/>
    <property type="molecule type" value="Genomic_DNA"/>
</dbReference>
<keyword evidence="2" id="KW-1133">Transmembrane helix</keyword>
<keyword evidence="3" id="KW-0732">Signal</keyword>
<gene>
    <name evidence="4" type="ORF">ACFQZ6_11620</name>
</gene>
<feature type="transmembrane region" description="Helical" evidence="2">
    <location>
        <begin position="145"/>
        <end position="165"/>
    </location>
</feature>
<evidence type="ECO:0000256" key="1">
    <source>
        <dbReference type="SAM" id="MobiDB-lite"/>
    </source>
</evidence>
<evidence type="ECO:0000256" key="3">
    <source>
        <dbReference type="SAM" id="SignalP"/>
    </source>
</evidence>
<feature type="signal peptide" evidence="3">
    <location>
        <begin position="1"/>
        <end position="30"/>
    </location>
</feature>
<keyword evidence="2" id="KW-0472">Membrane</keyword>